<organism evidence="9 10">
    <name type="scientific">Dioszegia hungarica</name>
    <dbReference type="NCBI Taxonomy" id="4972"/>
    <lineage>
        <taxon>Eukaryota</taxon>
        <taxon>Fungi</taxon>
        <taxon>Dikarya</taxon>
        <taxon>Basidiomycota</taxon>
        <taxon>Agaricomycotina</taxon>
        <taxon>Tremellomycetes</taxon>
        <taxon>Tremellales</taxon>
        <taxon>Bulleribasidiaceae</taxon>
        <taxon>Dioszegia</taxon>
    </lineage>
</organism>
<evidence type="ECO:0000256" key="1">
    <source>
        <dbReference type="ARBA" id="ARBA00005156"/>
    </source>
</evidence>
<dbReference type="GO" id="GO:0061685">
    <property type="term" value="F:diphthine methylesterase activity"/>
    <property type="evidence" value="ECO:0007669"/>
    <property type="project" value="UniProtKB-EC"/>
</dbReference>
<dbReference type="EC" id="3.1.1.97" evidence="6"/>
<feature type="region of interest" description="Disordered" evidence="8">
    <location>
        <begin position="42"/>
        <end position="63"/>
    </location>
</feature>
<dbReference type="PANTHER" id="PTHR46042:SF1">
    <property type="entry name" value="DIPHTHINE METHYLTRANSFERASE"/>
    <property type="match status" value="1"/>
</dbReference>
<accession>A0AA38H4K8</accession>
<dbReference type="InterPro" id="IPR052415">
    <property type="entry name" value="Diphthine_MTase"/>
</dbReference>
<dbReference type="Gene3D" id="2.130.10.10">
    <property type="entry name" value="YVTN repeat-like/Quinoprotein amine dehydrogenase"/>
    <property type="match status" value="1"/>
</dbReference>
<feature type="compositionally biased region" description="Acidic residues" evidence="8">
    <location>
        <begin position="47"/>
        <end position="57"/>
    </location>
</feature>
<gene>
    <name evidence="9" type="ORF">MKK02DRAFT_7610</name>
</gene>
<dbReference type="InterPro" id="IPR015943">
    <property type="entry name" value="WD40/YVTN_repeat-like_dom_sf"/>
</dbReference>
<dbReference type="SUPFAM" id="SSF50978">
    <property type="entry name" value="WD40 repeat-like"/>
    <property type="match status" value="1"/>
</dbReference>
<dbReference type="InterPro" id="IPR036322">
    <property type="entry name" value="WD40_repeat_dom_sf"/>
</dbReference>
<evidence type="ECO:0000256" key="6">
    <source>
        <dbReference type="ARBA" id="ARBA00039131"/>
    </source>
</evidence>
<keyword evidence="10" id="KW-1185">Reference proteome</keyword>
<dbReference type="GO" id="GO:0017183">
    <property type="term" value="P:protein histidyl modification to diphthamide"/>
    <property type="evidence" value="ECO:0007669"/>
    <property type="project" value="TreeGrafter"/>
</dbReference>
<dbReference type="GeneID" id="77732899"/>
<comment type="similarity">
    <text evidence="5">Belongs to the DPH7 family.</text>
</comment>
<name>A0AA38H4K8_9TREE</name>
<comment type="catalytic activity">
    <reaction evidence="7">
        <text>diphthine methyl ester-[translation elongation factor 2] + H2O = diphthine-[translation elongation factor 2] + methanol + H(+)</text>
        <dbReference type="Rhea" id="RHEA:42656"/>
        <dbReference type="Rhea" id="RHEA-COMP:10172"/>
        <dbReference type="Rhea" id="RHEA-COMP:10173"/>
        <dbReference type="ChEBI" id="CHEBI:15377"/>
        <dbReference type="ChEBI" id="CHEBI:15378"/>
        <dbReference type="ChEBI" id="CHEBI:17790"/>
        <dbReference type="ChEBI" id="CHEBI:79005"/>
        <dbReference type="ChEBI" id="CHEBI:82696"/>
        <dbReference type="EC" id="3.1.1.97"/>
    </reaction>
</comment>
<evidence type="ECO:0000256" key="2">
    <source>
        <dbReference type="ARBA" id="ARBA00022574"/>
    </source>
</evidence>
<dbReference type="PANTHER" id="PTHR46042">
    <property type="entry name" value="DIPHTHINE METHYLTRANSFERASE"/>
    <property type="match status" value="1"/>
</dbReference>
<dbReference type="GO" id="GO:0005737">
    <property type="term" value="C:cytoplasm"/>
    <property type="evidence" value="ECO:0007669"/>
    <property type="project" value="TreeGrafter"/>
</dbReference>
<dbReference type="EMBL" id="JAKWFO010000014">
    <property type="protein sequence ID" value="KAI9632499.1"/>
    <property type="molecule type" value="Genomic_DNA"/>
</dbReference>
<sequence>ATSLCSFDTGYSADCIEFCPHEGFEHIFVCGTYQVLEPAAAVPVGRDDEDEEEEEEDAAPRQTQRTGRLLLFKVDQDQSTFSELQRIDTAAILDAKWSPHLEGGCPVLAVADAKGGITRYALSTELVSLHSTLERVEVTEDTTLCLSLDYARCPARSASPTSNDLITSLSSGHLTHLTPTPTGYVSTSSWQAHAYEPWIAAWDVWDPNRVWSGGDDCVLKVWDVRMLEIPAGRCKDFEAGVTTIASSPYNEYLLAVGSYDANLRLFDSRSLKSPVRIIPTAGGIWRTKFHPAGDRKGDILLAGMHGGFSMVHLDKSIVGVSGAGETVSEWEATGDEAGSEIIGRFEGHTSLAYGADWCRLPPTAEGSLIISCSFYDHTMHMWR</sequence>
<keyword evidence="4" id="KW-0378">Hydrolase</keyword>
<dbReference type="Pfam" id="PF00400">
    <property type="entry name" value="WD40"/>
    <property type="match status" value="1"/>
</dbReference>
<evidence type="ECO:0000256" key="7">
    <source>
        <dbReference type="ARBA" id="ARBA00047551"/>
    </source>
</evidence>
<feature type="non-terminal residue" evidence="9">
    <location>
        <position position="1"/>
    </location>
</feature>
<keyword evidence="2" id="KW-0853">WD repeat</keyword>
<dbReference type="RefSeq" id="XP_052942276.1">
    <property type="nucleotide sequence ID" value="XM_053093694.1"/>
</dbReference>
<evidence type="ECO:0000256" key="8">
    <source>
        <dbReference type="SAM" id="MobiDB-lite"/>
    </source>
</evidence>
<proteinExistence type="inferred from homology"/>
<dbReference type="AlphaFoldDB" id="A0AA38H4K8"/>
<feature type="non-terminal residue" evidence="9">
    <location>
        <position position="383"/>
    </location>
</feature>
<evidence type="ECO:0000313" key="10">
    <source>
        <dbReference type="Proteomes" id="UP001164286"/>
    </source>
</evidence>
<dbReference type="Proteomes" id="UP001164286">
    <property type="component" value="Unassembled WGS sequence"/>
</dbReference>
<dbReference type="InterPro" id="IPR001680">
    <property type="entry name" value="WD40_rpt"/>
</dbReference>
<evidence type="ECO:0000313" key="9">
    <source>
        <dbReference type="EMBL" id="KAI9632499.1"/>
    </source>
</evidence>
<evidence type="ECO:0000256" key="4">
    <source>
        <dbReference type="ARBA" id="ARBA00022801"/>
    </source>
</evidence>
<dbReference type="SMART" id="SM00320">
    <property type="entry name" value="WD40"/>
    <property type="match status" value="3"/>
</dbReference>
<comment type="caution">
    <text evidence="9">The sequence shown here is derived from an EMBL/GenBank/DDBJ whole genome shotgun (WGS) entry which is preliminary data.</text>
</comment>
<evidence type="ECO:0000256" key="3">
    <source>
        <dbReference type="ARBA" id="ARBA00022737"/>
    </source>
</evidence>
<keyword evidence="3" id="KW-0677">Repeat</keyword>
<evidence type="ECO:0000256" key="5">
    <source>
        <dbReference type="ARBA" id="ARBA00038092"/>
    </source>
</evidence>
<reference evidence="9" key="1">
    <citation type="journal article" date="2022" name="G3 (Bethesda)">
        <title>High quality genome of the basidiomycete yeast Dioszegia hungarica PDD-24b-2 isolated from cloud water.</title>
        <authorList>
            <person name="Jarrige D."/>
            <person name="Haridas S."/>
            <person name="Bleykasten-Grosshans C."/>
            <person name="Joly M."/>
            <person name="Nadalig T."/>
            <person name="Sancelme M."/>
            <person name="Vuilleumier S."/>
            <person name="Grigoriev I.V."/>
            <person name="Amato P."/>
            <person name="Bringel F."/>
        </authorList>
    </citation>
    <scope>NUCLEOTIDE SEQUENCE</scope>
    <source>
        <strain evidence="9">PDD-24b-2</strain>
    </source>
</reference>
<comment type="pathway">
    <text evidence="1">Protein modification; peptidyl-diphthamide biosynthesis.</text>
</comment>
<protein>
    <recommendedName>
        <fullName evidence="6">methylated diphthine methylhydrolase</fullName>
        <ecNumber evidence="6">3.1.1.97</ecNumber>
    </recommendedName>
</protein>